<dbReference type="RefSeq" id="WP_109672026.1">
    <property type="nucleotide sequence ID" value="NZ_QGDT01000001.1"/>
</dbReference>
<comment type="caution">
    <text evidence="6">The sequence shown here is derived from an EMBL/GenBank/DDBJ whole genome shotgun (WGS) entry which is preliminary data.</text>
</comment>
<organism evidence="6 7">
    <name type="scientific">Dyadobacter jejuensis</name>
    <dbReference type="NCBI Taxonomy" id="1082580"/>
    <lineage>
        <taxon>Bacteria</taxon>
        <taxon>Pseudomonadati</taxon>
        <taxon>Bacteroidota</taxon>
        <taxon>Cytophagia</taxon>
        <taxon>Cytophagales</taxon>
        <taxon>Spirosomataceae</taxon>
        <taxon>Dyadobacter</taxon>
    </lineage>
</organism>
<dbReference type="SUPFAM" id="SSF50475">
    <property type="entry name" value="FMN-binding split barrel"/>
    <property type="match status" value="1"/>
</dbReference>
<evidence type="ECO:0000313" key="7">
    <source>
        <dbReference type="Proteomes" id="UP000245880"/>
    </source>
</evidence>
<keyword evidence="3" id="KW-0288">FMN</keyword>
<name>A0A316AQW8_9BACT</name>
<dbReference type="GO" id="GO:0010181">
    <property type="term" value="F:FMN binding"/>
    <property type="evidence" value="ECO:0007669"/>
    <property type="project" value="InterPro"/>
</dbReference>
<dbReference type="EMBL" id="QGDT01000001">
    <property type="protein sequence ID" value="PWJ60002.1"/>
    <property type="molecule type" value="Genomic_DNA"/>
</dbReference>
<evidence type="ECO:0000256" key="4">
    <source>
        <dbReference type="ARBA" id="ARBA00038054"/>
    </source>
</evidence>
<sequence length="287" mass="31547">MKTIDPTEISARAFYKYMTASVAPRPIAFVSTIDDGGRVNLSPFSFFNMMGIDPPIIAFAPNRRSADGSQKHTAINARQVPEVVVNMVTAEMVQQISLASAEFARGVNEFAKAGFTELPSRVVAPPRVLESPVQLECKVLEIIEKGSMELILAEVVLAHFSEDLLDDAGQIDQKKTSWVARLGGDWFAHTDHLFEVPRPQMGIGVDALPESIRNSKILTGNDLGRLGSVLLRPDPEKVIAYGQKAEIRQKIQEATLGCLYVPDVLHAYAHQLLEAGKTEEAWLVLLQ</sequence>
<dbReference type="Proteomes" id="UP000245880">
    <property type="component" value="Unassembled WGS sequence"/>
</dbReference>
<accession>A0A316AQW8</accession>
<protein>
    <submittedName>
        <fullName evidence="6">Flavin reductase (DIM6/NTAB) family NADH-FMN oxidoreductase RutF</fullName>
    </submittedName>
</protein>
<reference evidence="6 7" key="1">
    <citation type="submission" date="2018-03" db="EMBL/GenBank/DDBJ databases">
        <title>Genomic Encyclopedia of Archaeal and Bacterial Type Strains, Phase II (KMG-II): from individual species to whole genera.</title>
        <authorList>
            <person name="Goeker M."/>
        </authorList>
    </citation>
    <scope>NUCLEOTIDE SEQUENCE [LARGE SCALE GENOMIC DNA]</scope>
    <source>
        <strain evidence="6 7">DSM 100346</strain>
    </source>
</reference>
<dbReference type="AlphaFoldDB" id="A0A316AQW8"/>
<comment type="cofactor">
    <cofactor evidence="1">
        <name>FMN</name>
        <dbReference type="ChEBI" id="CHEBI:58210"/>
    </cofactor>
</comment>
<evidence type="ECO:0000256" key="1">
    <source>
        <dbReference type="ARBA" id="ARBA00001917"/>
    </source>
</evidence>
<comment type="similarity">
    <text evidence="4">Belongs to the flavoredoxin family.</text>
</comment>
<keyword evidence="7" id="KW-1185">Reference proteome</keyword>
<proteinExistence type="inferred from homology"/>
<evidence type="ECO:0000313" key="6">
    <source>
        <dbReference type="EMBL" id="PWJ60002.1"/>
    </source>
</evidence>
<feature type="domain" description="Flavin reductase like" evidence="5">
    <location>
        <begin position="20"/>
        <end position="173"/>
    </location>
</feature>
<evidence type="ECO:0000259" key="5">
    <source>
        <dbReference type="SMART" id="SM00903"/>
    </source>
</evidence>
<keyword evidence="2" id="KW-0285">Flavoprotein</keyword>
<dbReference type="InterPro" id="IPR002563">
    <property type="entry name" value="Flavin_Rdtase-like_dom"/>
</dbReference>
<evidence type="ECO:0000256" key="2">
    <source>
        <dbReference type="ARBA" id="ARBA00022630"/>
    </source>
</evidence>
<evidence type="ECO:0000256" key="3">
    <source>
        <dbReference type="ARBA" id="ARBA00022643"/>
    </source>
</evidence>
<gene>
    <name evidence="6" type="ORF">CLV98_101177</name>
</gene>
<dbReference type="SMART" id="SM00903">
    <property type="entry name" value="Flavin_Reduct"/>
    <property type="match status" value="1"/>
</dbReference>
<dbReference type="Gene3D" id="2.30.110.10">
    <property type="entry name" value="Electron Transport, Fmn-binding Protein, Chain A"/>
    <property type="match status" value="1"/>
</dbReference>
<dbReference type="PANTHER" id="PTHR33798">
    <property type="entry name" value="FLAVOPROTEIN OXYGENASE"/>
    <property type="match status" value="1"/>
</dbReference>
<dbReference type="GO" id="GO:0016646">
    <property type="term" value="F:oxidoreductase activity, acting on the CH-NH group of donors, NAD or NADP as acceptor"/>
    <property type="evidence" value="ECO:0007669"/>
    <property type="project" value="UniProtKB-ARBA"/>
</dbReference>
<dbReference type="OrthoDB" id="9794638at2"/>
<dbReference type="InterPro" id="IPR012349">
    <property type="entry name" value="Split_barrel_FMN-bd"/>
</dbReference>
<dbReference type="Pfam" id="PF01613">
    <property type="entry name" value="Flavin_Reduct"/>
    <property type="match status" value="1"/>
</dbReference>
<dbReference type="PANTHER" id="PTHR33798:SF5">
    <property type="entry name" value="FLAVIN REDUCTASE LIKE DOMAIN-CONTAINING PROTEIN"/>
    <property type="match status" value="1"/>
</dbReference>